<dbReference type="RefSeq" id="WP_176068176.1">
    <property type="nucleotide sequence ID" value="NZ_BJTG01000010.1"/>
</dbReference>
<dbReference type="SUPFAM" id="SSF52833">
    <property type="entry name" value="Thioredoxin-like"/>
    <property type="match status" value="1"/>
</dbReference>
<accession>A0A7I9VS02</accession>
<organism evidence="6 7">
    <name type="scientific">Anaeromyxobacter diazotrophicus</name>
    <dbReference type="NCBI Taxonomy" id="2590199"/>
    <lineage>
        <taxon>Bacteria</taxon>
        <taxon>Pseudomonadati</taxon>
        <taxon>Myxococcota</taxon>
        <taxon>Myxococcia</taxon>
        <taxon>Myxococcales</taxon>
        <taxon>Cystobacterineae</taxon>
        <taxon>Anaeromyxobacteraceae</taxon>
        <taxon>Anaeromyxobacter</taxon>
    </lineage>
</organism>
<evidence type="ECO:0000313" key="7">
    <source>
        <dbReference type="Proteomes" id="UP000503640"/>
    </source>
</evidence>
<evidence type="ECO:0000256" key="2">
    <source>
        <dbReference type="ARBA" id="ARBA00023008"/>
    </source>
</evidence>
<gene>
    <name evidence="6" type="ORF">AMYX_37890</name>
</gene>
<feature type="chain" id="PRO_5029783973" evidence="4">
    <location>
        <begin position="18"/>
        <end position="296"/>
    </location>
</feature>
<keyword evidence="7" id="KW-1185">Reference proteome</keyword>
<proteinExistence type="inferred from homology"/>
<dbReference type="EMBL" id="BJTG01000010">
    <property type="protein sequence ID" value="GEJ59048.1"/>
    <property type="molecule type" value="Genomic_DNA"/>
</dbReference>
<dbReference type="CDD" id="cd02968">
    <property type="entry name" value="SCO"/>
    <property type="match status" value="1"/>
</dbReference>
<keyword evidence="3" id="KW-1133">Transmembrane helix</keyword>
<comment type="similarity">
    <text evidence="1">Belongs to the SCO1/2 family.</text>
</comment>
<feature type="transmembrane region" description="Helical" evidence="3">
    <location>
        <begin position="245"/>
        <end position="269"/>
    </location>
</feature>
<feature type="signal peptide" evidence="4">
    <location>
        <begin position="1"/>
        <end position="17"/>
    </location>
</feature>
<keyword evidence="3" id="KW-0472">Membrane</keyword>
<dbReference type="PANTHER" id="PTHR12151">
    <property type="entry name" value="ELECTRON TRANSPORT PROTIN SCO1/SENC FAMILY MEMBER"/>
    <property type="match status" value="1"/>
</dbReference>
<evidence type="ECO:0000259" key="5">
    <source>
        <dbReference type="PROSITE" id="PS51352"/>
    </source>
</evidence>
<dbReference type="AlphaFoldDB" id="A0A7I9VS02"/>
<keyword evidence="2" id="KW-0186">Copper</keyword>
<reference evidence="7" key="1">
    <citation type="journal article" date="2020" name="Appl. Environ. Microbiol.">
        <title>Diazotrophic Anaeromyxobacter Isolates from Soils.</title>
        <authorList>
            <person name="Masuda Y."/>
            <person name="Yamanaka H."/>
            <person name="Xu Z.X."/>
            <person name="Shiratori Y."/>
            <person name="Aono T."/>
            <person name="Amachi S."/>
            <person name="Senoo K."/>
            <person name="Itoh H."/>
        </authorList>
    </citation>
    <scope>NUCLEOTIDE SEQUENCE [LARGE SCALE GENOMIC DNA]</scope>
    <source>
        <strain evidence="7">R267</strain>
    </source>
</reference>
<dbReference type="Proteomes" id="UP000503640">
    <property type="component" value="Unassembled WGS sequence"/>
</dbReference>
<dbReference type="PROSITE" id="PS51352">
    <property type="entry name" value="THIOREDOXIN_2"/>
    <property type="match status" value="1"/>
</dbReference>
<keyword evidence="3" id="KW-0812">Transmembrane</keyword>
<evidence type="ECO:0000256" key="1">
    <source>
        <dbReference type="ARBA" id="ARBA00010996"/>
    </source>
</evidence>
<protein>
    <submittedName>
        <fullName evidence="6">Electron transporter SenC</fullName>
    </submittedName>
</protein>
<dbReference type="Gene3D" id="3.40.30.10">
    <property type="entry name" value="Glutaredoxin"/>
    <property type="match status" value="1"/>
</dbReference>
<evidence type="ECO:0000256" key="3">
    <source>
        <dbReference type="SAM" id="Phobius"/>
    </source>
</evidence>
<feature type="domain" description="Thioredoxin" evidence="5">
    <location>
        <begin position="47"/>
        <end position="219"/>
    </location>
</feature>
<sequence length="296" mass="32031">MRRLAAIALLAPALALALPIGQALHKPVPVEGNAQLPPALQNVEIEEKLGSKLPLDARFTAQDGRAVRLGDLLGGHRPVVLSLVYFDCPMLCGLILTGAARGMRETGLALGKDFDAVTVSFDPRDSTRTAAERQRGYLQAFGDPTAKQAWTFLTGAAPEIKAVTEAVGFKYAWDERSKQFAHAAAIFVLTPDGRVSRYLYGIEFPARDLRLALVEASEGRVGTSFDRLLLTCFRYDPASRKYEPYVMGVVRLAMLGVLGGLGIMLGVFWRREIKAKRVSGGGAGQPTAAHPEDAKR</sequence>
<name>A0A7I9VS02_9BACT</name>
<dbReference type="PANTHER" id="PTHR12151:SF8">
    <property type="entry name" value="THIOREDOXIN DOMAIN-CONTAINING PROTEIN"/>
    <property type="match status" value="1"/>
</dbReference>
<keyword evidence="4" id="KW-0732">Signal</keyword>
<evidence type="ECO:0000256" key="4">
    <source>
        <dbReference type="SAM" id="SignalP"/>
    </source>
</evidence>
<dbReference type="InterPro" id="IPR036249">
    <property type="entry name" value="Thioredoxin-like_sf"/>
</dbReference>
<dbReference type="Pfam" id="PF02630">
    <property type="entry name" value="SCO1-SenC"/>
    <property type="match status" value="1"/>
</dbReference>
<evidence type="ECO:0000313" key="6">
    <source>
        <dbReference type="EMBL" id="GEJ59048.1"/>
    </source>
</evidence>
<dbReference type="InterPro" id="IPR013766">
    <property type="entry name" value="Thioredoxin_domain"/>
</dbReference>
<dbReference type="InterPro" id="IPR003782">
    <property type="entry name" value="SCO1/SenC"/>
</dbReference>
<comment type="caution">
    <text evidence="6">The sequence shown here is derived from an EMBL/GenBank/DDBJ whole genome shotgun (WGS) entry which is preliminary data.</text>
</comment>